<comment type="caution">
    <text evidence="1">The sequence shown here is derived from an EMBL/GenBank/DDBJ whole genome shotgun (WGS) entry which is preliminary data.</text>
</comment>
<proteinExistence type="predicted"/>
<gene>
    <name evidence="1" type="ORF">EVA_08662</name>
</gene>
<dbReference type="AlphaFoldDB" id="J9CSR1"/>
<sequence length="35" mass="4448">MIFKRMFYKLQFRSLKFIHQVNDFQPELFNLQLIN</sequence>
<protein>
    <submittedName>
        <fullName evidence="1">Uncharacterized protein</fullName>
    </submittedName>
</protein>
<organism evidence="1">
    <name type="scientific">gut metagenome</name>
    <dbReference type="NCBI Taxonomy" id="749906"/>
    <lineage>
        <taxon>unclassified sequences</taxon>
        <taxon>metagenomes</taxon>
        <taxon>organismal metagenomes</taxon>
    </lineage>
</organism>
<reference evidence="1" key="1">
    <citation type="journal article" date="2012" name="PLoS ONE">
        <title>Gene sets for utilization of primary and secondary nutrition supplies in the distal gut of endangered iberian lynx.</title>
        <authorList>
            <person name="Alcaide M."/>
            <person name="Messina E."/>
            <person name="Richter M."/>
            <person name="Bargiela R."/>
            <person name="Peplies J."/>
            <person name="Huws S.A."/>
            <person name="Newbold C.J."/>
            <person name="Golyshin P.N."/>
            <person name="Simon M.A."/>
            <person name="Lopez G."/>
            <person name="Yakimov M.M."/>
            <person name="Ferrer M."/>
        </authorList>
    </citation>
    <scope>NUCLEOTIDE SEQUENCE</scope>
</reference>
<dbReference type="EMBL" id="AMCI01002245">
    <property type="protein sequence ID" value="EJX03241.1"/>
    <property type="molecule type" value="Genomic_DNA"/>
</dbReference>
<name>J9CSR1_9ZZZZ</name>
<accession>J9CSR1</accession>
<evidence type="ECO:0000313" key="1">
    <source>
        <dbReference type="EMBL" id="EJX03241.1"/>
    </source>
</evidence>